<proteinExistence type="predicted"/>
<protein>
    <submittedName>
        <fullName evidence="2">Uncharacterized protein</fullName>
    </submittedName>
</protein>
<feature type="signal peptide" evidence="1">
    <location>
        <begin position="1"/>
        <end position="29"/>
    </location>
</feature>
<name>A0A371JZW3_9GAMM</name>
<dbReference type="RefSeq" id="WP_115859592.1">
    <property type="nucleotide sequence ID" value="NZ_QTSU01000002.1"/>
</dbReference>
<evidence type="ECO:0000313" key="3">
    <source>
        <dbReference type="Proteomes" id="UP000264492"/>
    </source>
</evidence>
<accession>A0A371JZW3</accession>
<organism evidence="2 3">
    <name type="scientific">Lysobacter silvisoli</name>
    <dbReference type="NCBI Taxonomy" id="2293254"/>
    <lineage>
        <taxon>Bacteria</taxon>
        <taxon>Pseudomonadati</taxon>
        <taxon>Pseudomonadota</taxon>
        <taxon>Gammaproteobacteria</taxon>
        <taxon>Lysobacterales</taxon>
        <taxon>Lysobacteraceae</taxon>
        <taxon>Lysobacter</taxon>
    </lineage>
</organism>
<comment type="caution">
    <text evidence="2">The sequence shown here is derived from an EMBL/GenBank/DDBJ whole genome shotgun (WGS) entry which is preliminary data.</text>
</comment>
<dbReference type="Proteomes" id="UP000264492">
    <property type="component" value="Unassembled WGS sequence"/>
</dbReference>
<dbReference type="AlphaFoldDB" id="A0A371JZW3"/>
<evidence type="ECO:0000313" key="2">
    <source>
        <dbReference type="EMBL" id="RDZ27215.1"/>
    </source>
</evidence>
<evidence type="ECO:0000256" key="1">
    <source>
        <dbReference type="SAM" id="SignalP"/>
    </source>
</evidence>
<dbReference type="EMBL" id="QTSU01000002">
    <property type="protein sequence ID" value="RDZ27215.1"/>
    <property type="molecule type" value="Genomic_DNA"/>
</dbReference>
<gene>
    <name evidence="2" type="ORF">DX914_13270</name>
</gene>
<keyword evidence="3" id="KW-1185">Reference proteome</keyword>
<sequence length="153" mass="18270">MSALTRWLAPAALAAGLGAAALAPATARAQSDDDLARVIVNVADVIMRGNTPYYRYGNYGYDDRLIVVRDRYGRPTYYRNVPRHSPPYGNAYGYYNNRPYNRANCNKHGKCKTEYYDARYDRRYDNRYYDARYDRRYDNRYYDRYDRRWRDDD</sequence>
<keyword evidence="1" id="KW-0732">Signal</keyword>
<reference evidence="2 3" key="1">
    <citation type="submission" date="2018-08" db="EMBL/GenBank/DDBJ databases">
        <title>Lysobacter sp. zong2l5, whole genome shotgun sequence.</title>
        <authorList>
            <person name="Zhang X."/>
            <person name="Feng G."/>
            <person name="Zhu H."/>
        </authorList>
    </citation>
    <scope>NUCLEOTIDE SEQUENCE [LARGE SCALE GENOMIC DNA]</scope>
    <source>
        <strain evidence="3">zong2l5</strain>
    </source>
</reference>
<feature type="chain" id="PRO_5017027814" evidence="1">
    <location>
        <begin position="30"/>
        <end position="153"/>
    </location>
</feature>